<dbReference type="AlphaFoldDB" id="A0A511XFQ5"/>
<keyword evidence="1 4" id="KW-0349">Heme</keyword>
<organism evidence="6 7">
    <name type="scientific">Acetobacter oeni</name>
    <dbReference type="NCBI Taxonomy" id="304077"/>
    <lineage>
        <taxon>Bacteria</taxon>
        <taxon>Pseudomonadati</taxon>
        <taxon>Pseudomonadota</taxon>
        <taxon>Alphaproteobacteria</taxon>
        <taxon>Acetobacterales</taxon>
        <taxon>Acetobacteraceae</taxon>
        <taxon>Acetobacter</taxon>
    </lineage>
</organism>
<sequence length="159" mass="17010">MKKGLFSLLRDVLKIMSSAVIVILEVASPSRAATLGRATTNYLTHCGGCHGIEGVSGASFVPQLRETVGVFTCSEEGRRYLVRVPGVSMSLIRDDQELADVLNFVVFRMGGASTPPGTKPYSASEIHDLRADPIVTTDILKARAMVLQRSLALCSVSGK</sequence>
<dbReference type="EMBL" id="BJYG01000001">
    <property type="protein sequence ID" value="GEN61784.1"/>
    <property type="molecule type" value="Genomic_DNA"/>
</dbReference>
<dbReference type="GO" id="GO:0020037">
    <property type="term" value="F:heme binding"/>
    <property type="evidence" value="ECO:0007669"/>
    <property type="project" value="InterPro"/>
</dbReference>
<proteinExistence type="predicted"/>
<evidence type="ECO:0000256" key="1">
    <source>
        <dbReference type="ARBA" id="ARBA00022617"/>
    </source>
</evidence>
<evidence type="ECO:0000256" key="2">
    <source>
        <dbReference type="ARBA" id="ARBA00022723"/>
    </source>
</evidence>
<evidence type="ECO:0000256" key="3">
    <source>
        <dbReference type="ARBA" id="ARBA00023004"/>
    </source>
</evidence>
<name>A0A511XFQ5_9PROT</name>
<evidence type="ECO:0000256" key="4">
    <source>
        <dbReference type="PROSITE-ProRule" id="PRU00433"/>
    </source>
</evidence>
<dbReference type="PROSITE" id="PS51007">
    <property type="entry name" value="CYTC"/>
    <property type="match status" value="1"/>
</dbReference>
<dbReference type="GO" id="GO:0009055">
    <property type="term" value="F:electron transfer activity"/>
    <property type="evidence" value="ECO:0007669"/>
    <property type="project" value="InterPro"/>
</dbReference>
<gene>
    <name evidence="6" type="ORF">AOE01nite_00080</name>
</gene>
<dbReference type="InterPro" id="IPR009056">
    <property type="entry name" value="Cyt_c-like_dom"/>
</dbReference>
<dbReference type="Gene3D" id="1.10.760.10">
    <property type="entry name" value="Cytochrome c-like domain"/>
    <property type="match status" value="1"/>
</dbReference>
<dbReference type="InterPro" id="IPR036909">
    <property type="entry name" value="Cyt_c-like_dom_sf"/>
</dbReference>
<reference evidence="6 7" key="1">
    <citation type="submission" date="2019-07" db="EMBL/GenBank/DDBJ databases">
        <title>Whole genome shotgun sequence of Acetobacter oeni NBRC 105207.</title>
        <authorList>
            <person name="Hosoyama A."/>
            <person name="Uohara A."/>
            <person name="Ohji S."/>
            <person name="Ichikawa N."/>
        </authorList>
    </citation>
    <scope>NUCLEOTIDE SEQUENCE [LARGE SCALE GENOMIC DNA]</scope>
    <source>
        <strain evidence="6 7">NBRC 105207</strain>
    </source>
</reference>
<keyword evidence="7" id="KW-1185">Reference proteome</keyword>
<feature type="domain" description="Cytochrome c" evidence="5">
    <location>
        <begin position="31"/>
        <end position="109"/>
    </location>
</feature>
<evidence type="ECO:0000313" key="6">
    <source>
        <dbReference type="EMBL" id="GEN61784.1"/>
    </source>
</evidence>
<keyword evidence="2 4" id="KW-0479">Metal-binding</keyword>
<keyword evidence="3 4" id="KW-0408">Iron</keyword>
<dbReference type="GO" id="GO:0046872">
    <property type="term" value="F:metal ion binding"/>
    <property type="evidence" value="ECO:0007669"/>
    <property type="project" value="UniProtKB-KW"/>
</dbReference>
<evidence type="ECO:0000259" key="5">
    <source>
        <dbReference type="PROSITE" id="PS51007"/>
    </source>
</evidence>
<comment type="caution">
    <text evidence="6">The sequence shown here is derived from an EMBL/GenBank/DDBJ whole genome shotgun (WGS) entry which is preliminary data.</text>
</comment>
<evidence type="ECO:0000313" key="7">
    <source>
        <dbReference type="Proteomes" id="UP000321746"/>
    </source>
</evidence>
<accession>A0A511XFQ5</accession>
<protein>
    <recommendedName>
        <fullName evidence="5">Cytochrome c domain-containing protein</fullName>
    </recommendedName>
</protein>
<dbReference type="Proteomes" id="UP000321746">
    <property type="component" value="Unassembled WGS sequence"/>
</dbReference>
<dbReference type="SUPFAM" id="SSF46626">
    <property type="entry name" value="Cytochrome c"/>
    <property type="match status" value="1"/>
</dbReference>